<dbReference type="CDD" id="cd09821">
    <property type="entry name" value="An_peroxidase_bacterial_2"/>
    <property type="match status" value="1"/>
</dbReference>
<dbReference type="InterPro" id="IPR001343">
    <property type="entry name" value="Hemolysn_Ca-bd"/>
</dbReference>
<dbReference type="PROSITE" id="PS50853">
    <property type="entry name" value="FN3"/>
    <property type="match status" value="3"/>
</dbReference>
<feature type="region of interest" description="Disordered" evidence="11">
    <location>
        <begin position="100"/>
        <end position="122"/>
    </location>
</feature>
<dbReference type="Gene3D" id="1.10.640.10">
    <property type="entry name" value="Haem peroxidase domain superfamily, animal type"/>
    <property type="match status" value="1"/>
</dbReference>
<feature type="domain" description="Fibronectin type-III" evidence="12">
    <location>
        <begin position="1361"/>
        <end position="1453"/>
    </location>
</feature>
<dbReference type="SUPFAM" id="SSF49265">
    <property type="entry name" value="Fibronectin type III"/>
    <property type="match status" value="2"/>
</dbReference>
<dbReference type="PANTHER" id="PTHR11475">
    <property type="entry name" value="OXIDASE/PEROXIDASE"/>
    <property type="match status" value="1"/>
</dbReference>
<dbReference type="InterPro" id="IPR003961">
    <property type="entry name" value="FN3_dom"/>
</dbReference>
<dbReference type="CDD" id="cd00063">
    <property type="entry name" value="FN3"/>
    <property type="match status" value="2"/>
</dbReference>
<dbReference type="InterPro" id="IPR019791">
    <property type="entry name" value="Haem_peroxidase_animal"/>
</dbReference>
<dbReference type="PRINTS" id="PR00313">
    <property type="entry name" value="CABNDNGRPT"/>
</dbReference>
<dbReference type="GO" id="GO:0090729">
    <property type="term" value="F:toxin activity"/>
    <property type="evidence" value="ECO:0007669"/>
    <property type="project" value="UniProtKB-KW"/>
</dbReference>
<dbReference type="GO" id="GO:0004601">
    <property type="term" value="F:peroxidase activity"/>
    <property type="evidence" value="ECO:0007669"/>
    <property type="project" value="InterPro"/>
</dbReference>
<dbReference type="SUPFAM" id="SSF48113">
    <property type="entry name" value="Heme-dependent peroxidases"/>
    <property type="match status" value="1"/>
</dbReference>
<keyword evidence="5" id="KW-0677">Repeat</keyword>
<dbReference type="Proteomes" id="UP000281738">
    <property type="component" value="Unassembled WGS sequence"/>
</dbReference>
<comment type="caution">
    <text evidence="13">The sequence shown here is derived from an EMBL/GenBank/DDBJ whole genome shotgun (WGS) entry which is preliminary data.</text>
</comment>
<sequence length="1556" mass="162722">MRAAAAPVGQGFNLNASDIRFILKQVQIAEHHVANTNASTGPCGALLGPDANQIPDNGVGVTLPWGLRTVSGICNNIEDDQSHYGQADRTFPRLVAKKQRAAENGTSYAQTSGTVRDSEPRTVSNLIVDQTAGNPAAEAAGGENPQIDARTGSIFIPNVATDTGLSAPYNSWFTLFGQFFDHGLDLVNKGGNGSVMIPLKADDPKYRAGSPTNFMMLTRATQDADGEANNQTSPFVDQSQTYTSHPSHQVFLRQYQLREGRPVGTGKMITGTGGGMADWAKLKAATETHLGIRLADTDVSSVPLLVTDAYGRFERGPHGFPLMVVPGSAGADGVTGNDDDGVVEGDPSAPVTTAGATRTGHAFLDDIAHHAAPTGDANPADGPGPVVDLAEDSASGTADDGDPATYDDEMLDAHFIAGDGRVNENIGLTAVHHVFHSEHNRLTDDIARIIADDPGVSQAQRDAWHAPAAGSRGWDYEERLFQAARFVTEMEYQHLAFEEFARKVQPMVNLFGEGGTGYHSNINPAVRAEFAHAVYRFGHSMLNESVDRTTASGTKRNIPLLEAFLNPPSFLAGNADPESAAGDIVRGMTRQIGNELDEFVTDALRNDLLGLPLDLATLNMARARETGIPTLNEARRTFHAESSDAALQPYSSWADLKFSLKHEESLANFVAAYGTHPTIESETTKAGKRIAAEALLTNASDPDPAISEDAYNFLNSTGTYENGPGGVTTTGVDDIDLWVGGLAEKQMVFGGLLGPTFNYVFEAQMEDLQDGDRMYYLSRTAGLNLLTQLEGNSFSELIQRNTDVEALPADSFSRPDYVYHVANLGTTGPILDDPSTEDWNEGTQLTRTADGTIRYGGPAHVVFNGSPGDDKVHSSEGDDTLRGNDGHDRIEGGDGADNLIGGDGDDIMTDLFGDDVLKGGDGNDALSSGRGFGGDLNQSGRGKDFVVGGNDTTETFAGPGDDVVFAGDAEDTVFGDDGDDWIEGGKGPFNLLQGDNGAPFQDDPNEAGDDVLFSYGGEQDYDAEGGQDVMLLGPGIQRAEGMLGFDFTSHKGDPLPGDSDMDITGLLPPSVDTNRDRFDLVESLSGWRFADKLRGDSRTAADMEGHELDASAIAKVQGLAALLPQDATSFTGGNILMGGDGGDLIEGRGGDDLIDGDAWMNVQLRATDKSGATRSVDDVSGLRADVFAGNINPKDIVIVRTVEPGTPGTALDTATFSGPLADYDLVTGPDGLTVTHARGTATDGTDRVRNVERLEFTDQTLTVALPTTPTVGTASRSTASGSVEVSFAAASDGSTTTGFNIQVKQSGNVIRTVDVPSGTATSAVVTGLAPGTYTFAVSAVNPFGTSPYSADSNPVTVAATAPSAPTSLVATRGNGSASLTWAPGTDGGSPLTGYTLQVRLGTLVVRTQPVGTVRPLQVTGLTNGLTYNFRLRARNAVGASPLSAASNAVTPAGVPGQTRILAPARGDVGGQLTAVANWNAPLLNGGSAITSYRVSALRMAANGTTVVGSPVVVTVPGAARTANVTLPAGNYRFEVRAINAVGAGAASARSALVSPR</sequence>
<dbReference type="InterPro" id="IPR011049">
    <property type="entry name" value="Serralysin-like_metalloprot_C"/>
</dbReference>
<dbReference type="GO" id="GO:0020037">
    <property type="term" value="F:heme binding"/>
    <property type="evidence" value="ECO:0007669"/>
    <property type="project" value="InterPro"/>
</dbReference>
<dbReference type="GO" id="GO:0005576">
    <property type="term" value="C:extracellular region"/>
    <property type="evidence" value="ECO:0007669"/>
    <property type="project" value="UniProtKB-SubCell"/>
</dbReference>
<keyword evidence="10" id="KW-0624">Polysaccharide degradation</keyword>
<dbReference type="EMBL" id="RKHO01000001">
    <property type="protein sequence ID" value="ROR90249.1"/>
    <property type="molecule type" value="Genomic_DNA"/>
</dbReference>
<evidence type="ECO:0000313" key="14">
    <source>
        <dbReference type="Proteomes" id="UP000281738"/>
    </source>
</evidence>
<evidence type="ECO:0000256" key="11">
    <source>
        <dbReference type="SAM" id="MobiDB-lite"/>
    </source>
</evidence>
<organism evidence="13 14">
    <name type="scientific">Nocardioides aurantiacus</name>
    <dbReference type="NCBI Taxonomy" id="86796"/>
    <lineage>
        <taxon>Bacteria</taxon>
        <taxon>Bacillati</taxon>
        <taxon>Actinomycetota</taxon>
        <taxon>Actinomycetes</taxon>
        <taxon>Propionibacteriales</taxon>
        <taxon>Nocardioidaceae</taxon>
        <taxon>Nocardioides</taxon>
    </lineage>
</organism>
<comment type="subcellular location">
    <subcellularLocation>
        <location evidence="1">Membrane</location>
    </subcellularLocation>
    <subcellularLocation>
        <location evidence="2">Secreted</location>
    </subcellularLocation>
</comment>
<protein>
    <submittedName>
        <fullName evidence="13">Fibronectin type III domain protein</fullName>
    </submittedName>
</protein>
<dbReference type="GO" id="GO:0000272">
    <property type="term" value="P:polysaccharide catabolic process"/>
    <property type="evidence" value="ECO:0007669"/>
    <property type="project" value="UniProtKB-KW"/>
</dbReference>
<evidence type="ECO:0000256" key="7">
    <source>
        <dbReference type="ARBA" id="ARBA00023136"/>
    </source>
</evidence>
<feature type="domain" description="Fibronectin type-III" evidence="12">
    <location>
        <begin position="1459"/>
        <end position="1556"/>
    </location>
</feature>
<dbReference type="PRINTS" id="PR01488">
    <property type="entry name" value="RTXTOXINA"/>
</dbReference>
<keyword evidence="14" id="KW-1185">Reference proteome</keyword>
<evidence type="ECO:0000256" key="5">
    <source>
        <dbReference type="ARBA" id="ARBA00022737"/>
    </source>
</evidence>
<reference evidence="13 14" key="1">
    <citation type="submission" date="2018-11" db="EMBL/GenBank/DDBJ databases">
        <title>Sequencing the genomes of 1000 actinobacteria strains.</title>
        <authorList>
            <person name="Klenk H.-P."/>
        </authorList>
    </citation>
    <scope>NUCLEOTIDE SEQUENCE [LARGE SCALE GENOMIC DNA]</scope>
    <source>
        <strain evidence="13 14">DSM 12652</strain>
    </source>
</reference>
<evidence type="ECO:0000259" key="12">
    <source>
        <dbReference type="PROSITE" id="PS50853"/>
    </source>
</evidence>
<dbReference type="GO" id="GO:0016020">
    <property type="term" value="C:membrane"/>
    <property type="evidence" value="ECO:0007669"/>
    <property type="project" value="UniProtKB-SubCell"/>
</dbReference>
<evidence type="ECO:0000313" key="13">
    <source>
        <dbReference type="EMBL" id="ROR90249.1"/>
    </source>
</evidence>
<dbReference type="Gene3D" id="2.150.10.10">
    <property type="entry name" value="Serralysin-like metalloprotease, C-terminal"/>
    <property type="match status" value="1"/>
</dbReference>
<gene>
    <name evidence="13" type="ORF">EDD33_1085</name>
</gene>
<dbReference type="Pfam" id="PF00353">
    <property type="entry name" value="HemolysinCabind"/>
    <property type="match status" value="4"/>
</dbReference>
<keyword evidence="9" id="KW-0326">Glycosidase</keyword>
<feature type="compositionally biased region" description="Polar residues" evidence="11">
    <location>
        <begin position="104"/>
        <end position="122"/>
    </location>
</feature>
<name>A0A3N2CRU7_9ACTN</name>
<feature type="region of interest" description="Disordered" evidence="11">
    <location>
        <begin position="864"/>
        <end position="894"/>
    </location>
</feature>
<proteinExistence type="predicted"/>
<keyword evidence="6" id="KW-0843">Virulence</keyword>
<dbReference type="Gene3D" id="2.60.40.10">
    <property type="entry name" value="Immunoglobulins"/>
    <property type="match status" value="3"/>
</dbReference>
<dbReference type="Pfam" id="PF03098">
    <property type="entry name" value="An_peroxidase"/>
    <property type="match status" value="2"/>
</dbReference>
<dbReference type="Pfam" id="PF00041">
    <property type="entry name" value="fn3"/>
    <property type="match status" value="2"/>
</dbReference>
<dbReference type="PROSITE" id="PS50292">
    <property type="entry name" value="PEROXIDASE_3"/>
    <property type="match status" value="1"/>
</dbReference>
<keyword evidence="4" id="KW-0800">Toxin</keyword>
<evidence type="ECO:0000256" key="9">
    <source>
        <dbReference type="ARBA" id="ARBA00023295"/>
    </source>
</evidence>
<dbReference type="GO" id="GO:0006979">
    <property type="term" value="P:response to oxidative stress"/>
    <property type="evidence" value="ECO:0007669"/>
    <property type="project" value="InterPro"/>
</dbReference>
<accession>A0A3N2CRU7</accession>
<evidence type="ECO:0000256" key="2">
    <source>
        <dbReference type="ARBA" id="ARBA00004613"/>
    </source>
</evidence>
<evidence type="ECO:0000256" key="4">
    <source>
        <dbReference type="ARBA" id="ARBA00022656"/>
    </source>
</evidence>
<dbReference type="GO" id="GO:0016798">
    <property type="term" value="F:hydrolase activity, acting on glycosyl bonds"/>
    <property type="evidence" value="ECO:0007669"/>
    <property type="project" value="UniProtKB-KW"/>
</dbReference>
<feature type="domain" description="Fibronectin type-III" evidence="12">
    <location>
        <begin position="1265"/>
        <end position="1360"/>
    </location>
</feature>
<keyword evidence="9" id="KW-0378">Hydrolase</keyword>
<dbReference type="InterPro" id="IPR003995">
    <property type="entry name" value="RTX_toxin_determinant-A"/>
</dbReference>
<dbReference type="InterPro" id="IPR013783">
    <property type="entry name" value="Ig-like_fold"/>
</dbReference>
<feature type="compositionally biased region" description="Basic and acidic residues" evidence="11">
    <location>
        <begin position="868"/>
        <end position="892"/>
    </location>
</feature>
<keyword evidence="8" id="KW-0325">Glycoprotein</keyword>
<dbReference type="InterPro" id="IPR037120">
    <property type="entry name" value="Haem_peroxidase_sf_animal"/>
</dbReference>
<keyword evidence="10" id="KW-0119">Carbohydrate metabolism</keyword>
<dbReference type="GO" id="GO:0005509">
    <property type="term" value="F:calcium ion binding"/>
    <property type="evidence" value="ECO:0007669"/>
    <property type="project" value="InterPro"/>
</dbReference>
<feature type="region of interest" description="Disordered" evidence="11">
    <location>
        <begin position="371"/>
        <end position="403"/>
    </location>
</feature>
<dbReference type="InterPro" id="IPR018511">
    <property type="entry name" value="Hemolysin-typ_Ca-bd_CS"/>
</dbReference>
<dbReference type="SUPFAM" id="SSF51120">
    <property type="entry name" value="beta-Roll"/>
    <property type="match status" value="2"/>
</dbReference>
<dbReference type="SMART" id="SM00060">
    <property type="entry name" value="FN3"/>
    <property type="match status" value="3"/>
</dbReference>
<evidence type="ECO:0000256" key="10">
    <source>
        <dbReference type="ARBA" id="ARBA00023326"/>
    </source>
</evidence>
<evidence type="ECO:0000256" key="6">
    <source>
        <dbReference type="ARBA" id="ARBA00023026"/>
    </source>
</evidence>
<keyword evidence="7" id="KW-0472">Membrane</keyword>
<dbReference type="InterPro" id="IPR010255">
    <property type="entry name" value="Haem_peroxidase_sf"/>
</dbReference>
<evidence type="ECO:0000256" key="8">
    <source>
        <dbReference type="ARBA" id="ARBA00023180"/>
    </source>
</evidence>
<dbReference type="InterPro" id="IPR036116">
    <property type="entry name" value="FN3_sf"/>
</dbReference>
<evidence type="ECO:0000256" key="3">
    <source>
        <dbReference type="ARBA" id="ARBA00022525"/>
    </source>
</evidence>
<dbReference type="PANTHER" id="PTHR11475:SF4">
    <property type="entry name" value="CHORION PEROXIDASE"/>
    <property type="match status" value="1"/>
</dbReference>
<dbReference type="PROSITE" id="PS00330">
    <property type="entry name" value="HEMOLYSIN_CALCIUM"/>
    <property type="match status" value="2"/>
</dbReference>
<keyword evidence="3" id="KW-0964">Secreted</keyword>
<evidence type="ECO:0000256" key="1">
    <source>
        <dbReference type="ARBA" id="ARBA00004370"/>
    </source>
</evidence>